<feature type="chain" id="PRO_5041405636" description="Tetratricopeptide repeat protein" evidence="1">
    <location>
        <begin position="22"/>
        <end position="187"/>
    </location>
</feature>
<keyword evidence="1" id="KW-0732">Signal</keyword>
<accession>A0AA36HLX2</accession>
<reference evidence="2" key="1">
    <citation type="submission" date="2023-08" db="EMBL/GenBank/DDBJ databases">
        <authorList>
            <person name="Chen Y."/>
            <person name="Shah S."/>
            <person name="Dougan E. K."/>
            <person name="Thang M."/>
            <person name="Chan C."/>
        </authorList>
    </citation>
    <scope>NUCLEOTIDE SEQUENCE</scope>
</reference>
<comment type="caution">
    <text evidence="2">The sequence shown here is derived from an EMBL/GenBank/DDBJ whole genome shotgun (WGS) entry which is preliminary data.</text>
</comment>
<dbReference type="EMBL" id="CAUJNA010000088">
    <property type="protein sequence ID" value="CAJ1371576.1"/>
    <property type="molecule type" value="Genomic_DNA"/>
</dbReference>
<protein>
    <recommendedName>
        <fullName evidence="4">Tetratricopeptide repeat protein</fullName>
    </recommendedName>
</protein>
<keyword evidence="3" id="KW-1185">Reference proteome</keyword>
<organism evidence="2 3">
    <name type="scientific">Effrenium voratum</name>
    <dbReference type="NCBI Taxonomy" id="2562239"/>
    <lineage>
        <taxon>Eukaryota</taxon>
        <taxon>Sar</taxon>
        <taxon>Alveolata</taxon>
        <taxon>Dinophyceae</taxon>
        <taxon>Suessiales</taxon>
        <taxon>Symbiodiniaceae</taxon>
        <taxon>Effrenium</taxon>
    </lineage>
</organism>
<name>A0AA36HLX2_9DINO</name>
<evidence type="ECO:0008006" key="4">
    <source>
        <dbReference type="Google" id="ProtNLM"/>
    </source>
</evidence>
<gene>
    <name evidence="2" type="ORF">EVOR1521_LOCUS1870</name>
</gene>
<dbReference type="AlphaFoldDB" id="A0AA36HLX2"/>
<dbReference type="Proteomes" id="UP001178507">
    <property type="component" value="Unassembled WGS sequence"/>
</dbReference>
<dbReference type="Gene3D" id="1.25.40.10">
    <property type="entry name" value="Tetratricopeptide repeat domain"/>
    <property type="match status" value="1"/>
</dbReference>
<proteinExistence type="predicted"/>
<sequence length="187" mass="21993">MRPWAVWRRPWWTMIWCCARSQAPTMSLASWKRRSPSRALPRLFQVHCSWTSAAMSKTPWKLVMQMGHHDQESFQQALDISGTQRFAFAGVNMALAQYELKEDDQAITNLRQLLARYAEAFPDARAAYAMILWDQGDRIEAESQWDRATGTDPRYKSAQWVQEFRRWPPRMMEVFKRFADTTGVKVK</sequence>
<dbReference type="InterPro" id="IPR011990">
    <property type="entry name" value="TPR-like_helical_dom_sf"/>
</dbReference>
<evidence type="ECO:0000256" key="1">
    <source>
        <dbReference type="SAM" id="SignalP"/>
    </source>
</evidence>
<evidence type="ECO:0000313" key="3">
    <source>
        <dbReference type="Proteomes" id="UP001178507"/>
    </source>
</evidence>
<evidence type="ECO:0000313" key="2">
    <source>
        <dbReference type="EMBL" id="CAJ1371576.1"/>
    </source>
</evidence>
<feature type="signal peptide" evidence="1">
    <location>
        <begin position="1"/>
        <end position="21"/>
    </location>
</feature>
<dbReference type="SUPFAM" id="SSF48452">
    <property type="entry name" value="TPR-like"/>
    <property type="match status" value="1"/>
</dbReference>